<dbReference type="Gene3D" id="3.40.50.720">
    <property type="entry name" value="NAD(P)-binding Rossmann-like Domain"/>
    <property type="match status" value="1"/>
</dbReference>
<gene>
    <name evidence="3" type="ORF">BN970_07060</name>
</gene>
<dbReference type="InterPro" id="IPR036291">
    <property type="entry name" value="NAD(P)-bd_dom_sf"/>
</dbReference>
<organism evidence="3 4">
    <name type="scientific">Mycolicibacterium conceptionense</name>
    <dbReference type="NCBI Taxonomy" id="451644"/>
    <lineage>
        <taxon>Bacteria</taxon>
        <taxon>Bacillati</taxon>
        <taxon>Actinomycetota</taxon>
        <taxon>Actinomycetes</taxon>
        <taxon>Mycobacteriales</taxon>
        <taxon>Mycobacteriaceae</taxon>
        <taxon>Mycolicibacterium</taxon>
    </lineage>
</organism>
<feature type="region of interest" description="Disordered" evidence="1">
    <location>
        <begin position="60"/>
        <end position="92"/>
    </location>
</feature>
<name>A0A0U1DYY4_9MYCO</name>
<evidence type="ECO:0000259" key="2">
    <source>
        <dbReference type="Pfam" id="PF13460"/>
    </source>
</evidence>
<dbReference type="InterPro" id="IPR016040">
    <property type="entry name" value="NAD(P)-bd_dom"/>
</dbReference>
<reference evidence="3 4" key="1">
    <citation type="submission" date="2015-03" db="EMBL/GenBank/DDBJ databases">
        <authorList>
            <person name="Murphy D."/>
        </authorList>
    </citation>
    <scope>NUCLEOTIDE SEQUENCE [LARGE SCALE GENOMIC DNA]</scope>
    <source>
        <strain evidence="3 4">D16</strain>
    </source>
</reference>
<dbReference type="EMBL" id="CTEF01000010">
    <property type="protein sequence ID" value="CQD25262.1"/>
    <property type="molecule type" value="Genomic_DNA"/>
</dbReference>
<dbReference type="AlphaFoldDB" id="A0A0U1DYY4"/>
<dbReference type="SUPFAM" id="SSF51735">
    <property type="entry name" value="NAD(P)-binding Rossmann-fold domains"/>
    <property type="match status" value="1"/>
</dbReference>
<protein>
    <submittedName>
        <fullName evidence="3">NAD dependent epimerase/dehydratase</fullName>
    </submittedName>
</protein>
<accession>A0A0U1DYY4</accession>
<dbReference type="Pfam" id="PF13460">
    <property type="entry name" value="NAD_binding_10"/>
    <property type="match status" value="1"/>
</dbReference>
<sequence>MRVVIAGGHGKIALILEQLLSARGDDVAGLIRNPDQADDLRAAGAEAVGVDLERASVDEVGRAAARPASRSWTGMPRSSWPMRQKPRESAGM</sequence>
<evidence type="ECO:0000313" key="3">
    <source>
        <dbReference type="EMBL" id="CQD25262.1"/>
    </source>
</evidence>
<feature type="domain" description="NAD(P)-binding" evidence="2">
    <location>
        <begin position="7"/>
        <end position="63"/>
    </location>
</feature>
<proteinExistence type="predicted"/>
<evidence type="ECO:0000313" key="4">
    <source>
        <dbReference type="Proteomes" id="UP000182227"/>
    </source>
</evidence>
<dbReference type="Proteomes" id="UP000182227">
    <property type="component" value="Unassembled WGS sequence"/>
</dbReference>
<evidence type="ECO:0000256" key="1">
    <source>
        <dbReference type="SAM" id="MobiDB-lite"/>
    </source>
</evidence>